<dbReference type="GO" id="GO:0005789">
    <property type="term" value="C:endoplasmic reticulum membrane"/>
    <property type="evidence" value="ECO:0007669"/>
    <property type="project" value="UniProtKB-SubCell"/>
</dbReference>
<keyword evidence="5" id="KW-0735">Signal-anchor</keyword>
<dbReference type="InterPro" id="IPR022049">
    <property type="entry name" value="FAM69_kinase_dom"/>
</dbReference>
<evidence type="ECO:0000256" key="10">
    <source>
        <dbReference type="SAM" id="SignalP"/>
    </source>
</evidence>
<proteinExistence type="inferred from homology"/>
<reference evidence="12" key="1">
    <citation type="journal article" date="2023" name="Front. Mar. Sci.">
        <title>A new Merluccius polli reference genome to investigate the effects of global change in West African waters.</title>
        <authorList>
            <person name="Mateo J.L."/>
            <person name="Blanco-Fernandez C."/>
            <person name="Garcia-Vazquez E."/>
            <person name="Machado-Schiaffino G."/>
        </authorList>
    </citation>
    <scope>NUCLEOTIDE SEQUENCE</scope>
    <source>
        <strain evidence="12">C29</strain>
        <tissue evidence="12">Fin</tissue>
    </source>
</reference>
<keyword evidence="7 9" id="KW-0472">Membrane</keyword>
<evidence type="ECO:0000256" key="7">
    <source>
        <dbReference type="ARBA" id="ARBA00023136"/>
    </source>
</evidence>
<gene>
    <name evidence="12" type="primary">fam69a</name>
    <name evidence="12" type="ORF">N1851_024801</name>
</gene>
<feature type="chain" id="PRO_5041416806" evidence="10">
    <location>
        <begin position="18"/>
        <end position="571"/>
    </location>
</feature>
<keyword evidence="13" id="KW-1185">Reference proteome</keyword>
<evidence type="ECO:0000256" key="8">
    <source>
        <dbReference type="ARBA" id="ARBA00023157"/>
    </source>
</evidence>
<dbReference type="SMART" id="SM01299">
    <property type="entry name" value="PIP49_N"/>
    <property type="match status" value="1"/>
</dbReference>
<comment type="caution">
    <text evidence="12">The sequence shown here is derived from an EMBL/GenBank/DDBJ whole genome shotgun (WGS) entry which is preliminary data.</text>
</comment>
<organism evidence="12 13">
    <name type="scientific">Merluccius polli</name>
    <name type="common">Benguela hake</name>
    <name type="synonym">Merluccius cadenati</name>
    <dbReference type="NCBI Taxonomy" id="89951"/>
    <lineage>
        <taxon>Eukaryota</taxon>
        <taxon>Metazoa</taxon>
        <taxon>Chordata</taxon>
        <taxon>Craniata</taxon>
        <taxon>Vertebrata</taxon>
        <taxon>Euteleostomi</taxon>
        <taxon>Actinopterygii</taxon>
        <taxon>Neopterygii</taxon>
        <taxon>Teleostei</taxon>
        <taxon>Neoteleostei</taxon>
        <taxon>Acanthomorphata</taxon>
        <taxon>Zeiogadaria</taxon>
        <taxon>Gadariae</taxon>
        <taxon>Gadiformes</taxon>
        <taxon>Gadoidei</taxon>
        <taxon>Merlucciidae</taxon>
        <taxon>Merluccius</taxon>
    </lineage>
</organism>
<keyword evidence="8" id="KW-1015">Disulfide bond</keyword>
<evidence type="ECO:0000256" key="5">
    <source>
        <dbReference type="ARBA" id="ARBA00022968"/>
    </source>
</evidence>
<dbReference type="PANTHER" id="PTHR21093:SF4">
    <property type="entry name" value="DIVERGENT PROTEIN KINASE DOMAIN 1A"/>
    <property type="match status" value="1"/>
</dbReference>
<evidence type="ECO:0000259" key="11">
    <source>
        <dbReference type="SMART" id="SM01299"/>
    </source>
</evidence>
<dbReference type="PANTHER" id="PTHR21093">
    <property type="entry name" value="DIVERGENT PROTEIN KINASE DOMAIN 1C-RELATED"/>
    <property type="match status" value="1"/>
</dbReference>
<sequence>MPFVCCSIFSIFTSSAALVSLSRRIFSSSCSRSVRSPIKRLLLLMSPGDQRNTAGPQYIRSDPEPSCDRLHAALEPKAFTAISEEEGFVRGGVPLLHSAACRPRGATAAGGRDAGMIHTARPGSQQQQQQQHRLDVGDVRRSAMARSGFLWGCFRKPLHVQVRSSYLRMKYLFFSWLAVFVGSWVVYVEYSSYTELCRGQECKTSLCDKYSKGVIDGTACSSLCEKETLYLGKCLSAKPHSQVYSGTWGDLEGVIRCRMETAPRYALGLEAQREPGAAFNQPTRGTSVESFKEMVISHLKVRLGDQANLAALTDMLLSVADGNKDGHITLPEARSVWALLQLNHFLLAVVLQQREHAPRLLGFCGDLYVTEKVPHAPLYGLSLPWLLEPWVPAGLRRRMDQWFTPSWPRRAKISMGLLELVEDVFHGTFGSFLMCDVSAASFGYNDRHDLRVTDARHIVPELAFQEGMRERRCDSDRDCRYGVDCHTSCDLTKGRCTPEVTRPNLAKACEVLKDYVLRGAPADVREELEKQLYACVALRGAAEHMEIEHSLILNNLKTLLWKKISHTKDSK</sequence>
<evidence type="ECO:0000313" key="12">
    <source>
        <dbReference type="EMBL" id="KAK0138656.1"/>
    </source>
</evidence>
<feature type="signal peptide" evidence="10">
    <location>
        <begin position="1"/>
        <end position="17"/>
    </location>
</feature>
<dbReference type="InterPro" id="IPR029244">
    <property type="entry name" value="FAM69_N"/>
</dbReference>
<evidence type="ECO:0000256" key="3">
    <source>
        <dbReference type="ARBA" id="ARBA00022692"/>
    </source>
</evidence>
<keyword evidence="6 9" id="KW-1133">Transmembrane helix</keyword>
<evidence type="ECO:0000256" key="9">
    <source>
        <dbReference type="SAM" id="Phobius"/>
    </source>
</evidence>
<keyword evidence="3 9" id="KW-0812">Transmembrane</keyword>
<dbReference type="EMBL" id="JAOPHQ010004587">
    <property type="protein sequence ID" value="KAK0138656.1"/>
    <property type="molecule type" value="Genomic_DNA"/>
</dbReference>
<comment type="similarity">
    <text evidence="2">Belongs to the DIPK family.</text>
</comment>
<evidence type="ECO:0000256" key="1">
    <source>
        <dbReference type="ARBA" id="ARBA00004648"/>
    </source>
</evidence>
<dbReference type="AlphaFoldDB" id="A0AA47MEM0"/>
<feature type="transmembrane region" description="Helical" evidence="9">
    <location>
        <begin position="171"/>
        <end position="190"/>
    </location>
</feature>
<feature type="domain" description="FAM69 N-terminal" evidence="11">
    <location>
        <begin position="162"/>
        <end position="319"/>
    </location>
</feature>
<protein>
    <submittedName>
        <fullName evidence="12">Protein FAM69A</fullName>
    </submittedName>
</protein>
<evidence type="ECO:0000256" key="4">
    <source>
        <dbReference type="ARBA" id="ARBA00022824"/>
    </source>
</evidence>
<comment type="subcellular location">
    <subcellularLocation>
        <location evidence="1">Endoplasmic reticulum membrane</location>
        <topology evidence="1">Single-pass type II membrane protein</topology>
    </subcellularLocation>
</comment>
<dbReference type="Proteomes" id="UP001174136">
    <property type="component" value="Unassembled WGS sequence"/>
</dbReference>
<evidence type="ECO:0000256" key="6">
    <source>
        <dbReference type="ARBA" id="ARBA00022989"/>
    </source>
</evidence>
<keyword evidence="4" id="KW-0256">Endoplasmic reticulum</keyword>
<evidence type="ECO:0000256" key="2">
    <source>
        <dbReference type="ARBA" id="ARBA00006338"/>
    </source>
</evidence>
<name>A0AA47MEM0_MERPO</name>
<dbReference type="Pfam" id="PF14875">
    <property type="entry name" value="PIP49_N"/>
    <property type="match status" value="1"/>
</dbReference>
<dbReference type="Pfam" id="PF12260">
    <property type="entry name" value="PIP49_C"/>
    <property type="match status" value="1"/>
</dbReference>
<keyword evidence="10" id="KW-0732">Signal</keyword>
<evidence type="ECO:0000313" key="13">
    <source>
        <dbReference type="Proteomes" id="UP001174136"/>
    </source>
</evidence>
<accession>A0AA47MEM0</accession>